<evidence type="ECO:0000313" key="4">
    <source>
        <dbReference type="Proteomes" id="UP000298390"/>
    </source>
</evidence>
<keyword evidence="2" id="KW-0812">Transmembrane</keyword>
<feature type="transmembrane region" description="Helical" evidence="2">
    <location>
        <begin position="60"/>
        <end position="80"/>
    </location>
</feature>
<reference evidence="3 4" key="1">
    <citation type="submission" date="2019-01" db="EMBL/GenBank/DDBJ databases">
        <title>Genome sequencing of the rare red list fungi Fomitopsis rosea.</title>
        <authorList>
            <person name="Buettner E."/>
            <person name="Kellner H."/>
        </authorList>
    </citation>
    <scope>NUCLEOTIDE SEQUENCE [LARGE SCALE GENOMIC DNA]</scope>
    <source>
        <strain evidence="3 4">DSM 105464</strain>
    </source>
</reference>
<evidence type="ECO:0000256" key="2">
    <source>
        <dbReference type="SAM" id="Phobius"/>
    </source>
</evidence>
<accession>A0A4Y9YL88</accession>
<evidence type="ECO:0000256" key="1">
    <source>
        <dbReference type="SAM" id="MobiDB-lite"/>
    </source>
</evidence>
<keyword evidence="2" id="KW-0472">Membrane</keyword>
<dbReference type="STRING" id="34475.A0A4Y9YL88"/>
<organism evidence="3 4">
    <name type="scientific">Rhodofomes roseus</name>
    <dbReference type="NCBI Taxonomy" id="34475"/>
    <lineage>
        <taxon>Eukaryota</taxon>
        <taxon>Fungi</taxon>
        <taxon>Dikarya</taxon>
        <taxon>Basidiomycota</taxon>
        <taxon>Agaricomycotina</taxon>
        <taxon>Agaricomycetes</taxon>
        <taxon>Polyporales</taxon>
        <taxon>Rhodofomes</taxon>
    </lineage>
</organism>
<dbReference type="EMBL" id="SEKV01000165">
    <property type="protein sequence ID" value="TFY62473.1"/>
    <property type="molecule type" value="Genomic_DNA"/>
</dbReference>
<dbReference type="Pfam" id="PF10164">
    <property type="entry name" value="BRI3"/>
    <property type="match status" value="1"/>
</dbReference>
<protein>
    <submittedName>
        <fullName evidence="3">Uncharacterized protein</fullName>
    </submittedName>
</protein>
<dbReference type="InterPro" id="IPR019317">
    <property type="entry name" value="BRI3"/>
</dbReference>
<proteinExistence type="predicted"/>
<feature type="region of interest" description="Disordered" evidence="1">
    <location>
        <begin position="1"/>
        <end position="34"/>
    </location>
</feature>
<evidence type="ECO:0000313" key="3">
    <source>
        <dbReference type="EMBL" id="TFY62473.1"/>
    </source>
</evidence>
<dbReference type="Proteomes" id="UP000298390">
    <property type="component" value="Unassembled WGS sequence"/>
</dbReference>
<dbReference type="AlphaFoldDB" id="A0A4Y9YL88"/>
<gene>
    <name evidence="3" type="ORF">EVJ58_g3851</name>
</gene>
<name>A0A4Y9YL88_9APHY</name>
<comment type="caution">
    <text evidence="3">The sequence shown here is derived from an EMBL/GenBank/DDBJ whole genome shotgun (WGS) entry which is preliminary data.</text>
</comment>
<keyword evidence="2" id="KW-1133">Transmembrane helix</keyword>
<sequence length="95" mass="10176">MEKVGTPQYDNSYGNAPAYQPPMSAPQAPQPMSDAAVGAGFQNQLLAQCARGQHQVTKKYGVCGIICAVCLFPIGLLCLLCDVKKKCERCGQIIE</sequence>